<comment type="caution">
    <text evidence="2">The sequence shown here is derived from an EMBL/GenBank/DDBJ whole genome shotgun (WGS) entry which is preliminary data.</text>
</comment>
<evidence type="ECO:0000313" key="2">
    <source>
        <dbReference type="EMBL" id="KAJ7750062.1"/>
    </source>
</evidence>
<sequence>MWHHPCSGFMRPLLARHPVSLHVGRGTLPSVDAAEAKAAEDTEVEAEVEVEVGKEADTQHTSGMVSDSDLDSGCRVEGDRGGCTKHLNRMEKKEHTLSPWSGAGKCTALGIPTSLPAPPSPSSLHVMLGPAPMRGVDGAECTHRWCECTCSTLLDEFSGVLFKRRMSAVLTVHAVPGGRTGRSVVGACESNAARQKWMTAAGELYDGSDGEARQMMSCLDGVAVAARVWAWEQMRRGRGWLVKVTKGLKVLAMSWFCGAYTCITRAKVLPSEVEADSKRHSAVMNQFQWDFAAAKVPKGKAERPVDPIFYSSMSGSIAPSAGMAGRALPTGARRGNIRDPG</sequence>
<reference evidence="2" key="1">
    <citation type="submission" date="2023-03" db="EMBL/GenBank/DDBJ databases">
        <title>Massive genome expansion in bonnet fungi (Mycena s.s.) driven by repeated elements and novel gene families across ecological guilds.</title>
        <authorList>
            <consortium name="Lawrence Berkeley National Laboratory"/>
            <person name="Harder C.B."/>
            <person name="Miyauchi S."/>
            <person name="Viragh M."/>
            <person name="Kuo A."/>
            <person name="Thoen E."/>
            <person name="Andreopoulos B."/>
            <person name="Lu D."/>
            <person name="Skrede I."/>
            <person name="Drula E."/>
            <person name="Henrissat B."/>
            <person name="Morin E."/>
            <person name="Kohler A."/>
            <person name="Barry K."/>
            <person name="LaButti K."/>
            <person name="Morin E."/>
            <person name="Salamov A."/>
            <person name="Lipzen A."/>
            <person name="Mereny Z."/>
            <person name="Hegedus B."/>
            <person name="Baldrian P."/>
            <person name="Stursova M."/>
            <person name="Weitz H."/>
            <person name="Taylor A."/>
            <person name="Grigoriev I.V."/>
            <person name="Nagy L.G."/>
            <person name="Martin F."/>
            <person name="Kauserud H."/>
        </authorList>
    </citation>
    <scope>NUCLEOTIDE SEQUENCE</scope>
    <source>
        <strain evidence="2">CBHHK188m</strain>
    </source>
</reference>
<organism evidence="2 3">
    <name type="scientific">Mycena maculata</name>
    <dbReference type="NCBI Taxonomy" id="230809"/>
    <lineage>
        <taxon>Eukaryota</taxon>
        <taxon>Fungi</taxon>
        <taxon>Dikarya</taxon>
        <taxon>Basidiomycota</taxon>
        <taxon>Agaricomycotina</taxon>
        <taxon>Agaricomycetes</taxon>
        <taxon>Agaricomycetidae</taxon>
        <taxon>Agaricales</taxon>
        <taxon>Marasmiineae</taxon>
        <taxon>Mycenaceae</taxon>
        <taxon>Mycena</taxon>
    </lineage>
</organism>
<gene>
    <name evidence="2" type="ORF">DFH07DRAFT_775203</name>
</gene>
<accession>A0AAD7IWA8</accession>
<feature type="region of interest" description="Disordered" evidence="1">
    <location>
        <begin position="321"/>
        <end position="341"/>
    </location>
</feature>
<keyword evidence="3" id="KW-1185">Reference proteome</keyword>
<evidence type="ECO:0000256" key="1">
    <source>
        <dbReference type="SAM" id="MobiDB-lite"/>
    </source>
</evidence>
<protein>
    <submittedName>
        <fullName evidence="2">Uncharacterized protein</fullName>
    </submittedName>
</protein>
<dbReference type="EMBL" id="JARJLG010000083">
    <property type="protein sequence ID" value="KAJ7750062.1"/>
    <property type="molecule type" value="Genomic_DNA"/>
</dbReference>
<dbReference type="Proteomes" id="UP001215280">
    <property type="component" value="Unassembled WGS sequence"/>
</dbReference>
<name>A0AAD7IWA8_9AGAR</name>
<proteinExistence type="predicted"/>
<evidence type="ECO:0000313" key="3">
    <source>
        <dbReference type="Proteomes" id="UP001215280"/>
    </source>
</evidence>
<dbReference type="AlphaFoldDB" id="A0AAD7IWA8"/>